<keyword evidence="2" id="KW-0732">Signal</keyword>
<dbReference type="HOGENOM" id="CLU_833798_0_0_5"/>
<evidence type="ECO:0000313" key="4">
    <source>
        <dbReference type="EMBL" id="ABZ73985.1"/>
    </source>
</evidence>
<feature type="chain" id="PRO_5002753048" evidence="2">
    <location>
        <begin position="24"/>
        <end position="358"/>
    </location>
</feature>
<organism evidence="4">
    <name type="scientific">Caulobacter sp. (strain K31)</name>
    <dbReference type="NCBI Taxonomy" id="366602"/>
    <lineage>
        <taxon>Bacteria</taxon>
        <taxon>Pseudomonadati</taxon>
        <taxon>Pseudomonadota</taxon>
        <taxon>Alphaproteobacteria</taxon>
        <taxon>Caulobacterales</taxon>
        <taxon>Caulobacteraceae</taxon>
        <taxon>Caulobacter</taxon>
    </lineage>
</organism>
<dbReference type="OrthoDB" id="7181414at2"/>
<reference evidence="4" key="1">
    <citation type="submission" date="2008-01" db="EMBL/GenBank/DDBJ databases">
        <title>Complete sequence of chromosome of Caulobacter sp. K31.</title>
        <authorList>
            <consortium name="US DOE Joint Genome Institute"/>
            <person name="Copeland A."/>
            <person name="Lucas S."/>
            <person name="Lapidus A."/>
            <person name="Barry K."/>
            <person name="Glavina del Rio T."/>
            <person name="Dalin E."/>
            <person name="Tice H."/>
            <person name="Pitluck S."/>
            <person name="Bruce D."/>
            <person name="Goodwin L."/>
            <person name="Thompson L.S."/>
            <person name="Brettin T."/>
            <person name="Detter J.C."/>
            <person name="Han C."/>
            <person name="Schmutz J."/>
            <person name="Larimer F."/>
            <person name="Land M."/>
            <person name="Hauser L."/>
            <person name="Kyrpides N."/>
            <person name="Kim E."/>
            <person name="Stephens C."/>
            <person name="Richardson P."/>
        </authorList>
    </citation>
    <scope>NUCLEOTIDE SEQUENCE [LARGE SCALE GENOMIC DNA]</scope>
    <source>
        <strain evidence="4">K31</strain>
    </source>
</reference>
<dbReference type="GO" id="GO:0004519">
    <property type="term" value="F:endonuclease activity"/>
    <property type="evidence" value="ECO:0007669"/>
    <property type="project" value="UniProtKB-KW"/>
</dbReference>
<dbReference type="InterPro" id="IPR036691">
    <property type="entry name" value="Endo/exonu/phosph_ase_sf"/>
</dbReference>
<dbReference type="EMBL" id="CP000927">
    <property type="protein sequence ID" value="ABZ73985.1"/>
    <property type="molecule type" value="Genomic_DNA"/>
</dbReference>
<keyword evidence="4" id="KW-0378">Hydrolase</keyword>
<proteinExistence type="predicted"/>
<sequence precursor="true">MIERRLIAAALLAALLAFRPALARDLPSVPSIPAPATEDTPHARFHPIGPTRPVELSVMTYNVEGLPWPVRSGRGSKLKEIGRQLAGLREKGLEPDVVLLQEGFRAEVDDLIELSGYPYVAKGPRKKQRDGSQLTKEDRPRYKRVKYRRKGEGWGKWGSSGLWVLSNHPIRWVKSHAYHYCAGLDCLANKGVMLVSLDVPGLPVPVEIADTHLNSKGASGVPRNRNRIAHHLQAEELGRFMGTDRTPGAPLIVGGDFNVMHAPDRFDYVMQRYPFEVVSQVCFQVPDSCDAKISADGDAPWLDTQDLIGFKQGDRVGIRPILVEARFDGSATGGPVLSDHDAYEVTFRLTPLPATAKR</sequence>
<dbReference type="Pfam" id="PF03372">
    <property type="entry name" value="Exo_endo_phos"/>
    <property type="match status" value="1"/>
</dbReference>
<keyword evidence="4" id="KW-0269">Exonuclease</keyword>
<evidence type="ECO:0000256" key="2">
    <source>
        <dbReference type="SAM" id="SignalP"/>
    </source>
</evidence>
<feature type="signal peptide" evidence="2">
    <location>
        <begin position="1"/>
        <end position="23"/>
    </location>
</feature>
<gene>
    <name evidence="4" type="ordered locus">Caul_4865</name>
</gene>
<dbReference type="SUPFAM" id="SSF56219">
    <property type="entry name" value="DNase I-like"/>
    <property type="match status" value="1"/>
</dbReference>
<dbReference type="PANTHER" id="PTHR16320:SF23">
    <property type="entry name" value="SPHINGOMYELINASE C 1"/>
    <property type="match status" value="1"/>
</dbReference>
<dbReference type="GO" id="GO:0004527">
    <property type="term" value="F:exonuclease activity"/>
    <property type="evidence" value="ECO:0007669"/>
    <property type="project" value="UniProtKB-KW"/>
</dbReference>
<name>B0T539_CAUSK</name>
<dbReference type="AlphaFoldDB" id="B0T539"/>
<dbReference type="STRING" id="366602.Caul_4865"/>
<dbReference type="KEGG" id="cak:Caul_4865"/>
<evidence type="ECO:0000259" key="3">
    <source>
        <dbReference type="Pfam" id="PF03372"/>
    </source>
</evidence>
<protein>
    <submittedName>
        <fullName evidence="4">Endonuclease/exonuclease/phosphatase</fullName>
    </submittedName>
</protein>
<feature type="region of interest" description="Disordered" evidence="1">
    <location>
        <begin position="123"/>
        <end position="142"/>
    </location>
</feature>
<accession>B0T539</accession>
<dbReference type="Gene3D" id="3.60.10.10">
    <property type="entry name" value="Endonuclease/exonuclease/phosphatase"/>
    <property type="match status" value="1"/>
</dbReference>
<dbReference type="InterPro" id="IPR038772">
    <property type="entry name" value="Sph/SMPD2-like"/>
</dbReference>
<evidence type="ECO:0000256" key="1">
    <source>
        <dbReference type="SAM" id="MobiDB-lite"/>
    </source>
</evidence>
<keyword evidence="4" id="KW-0255">Endonuclease</keyword>
<feature type="domain" description="Endonuclease/exonuclease/phosphatase" evidence="3">
    <location>
        <begin position="59"/>
        <end position="286"/>
    </location>
</feature>
<keyword evidence="4" id="KW-0540">Nuclease</keyword>
<dbReference type="eggNOG" id="COG3568">
    <property type="taxonomic scope" value="Bacteria"/>
</dbReference>
<dbReference type="GO" id="GO:0004767">
    <property type="term" value="F:sphingomyelin phosphodiesterase activity"/>
    <property type="evidence" value="ECO:0007669"/>
    <property type="project" value="InterPro"/>
</dbReference>
<dbReference type="PANTHER" id="PTHR16320">
    <property type="entry name" value="SPHINGOMYELINASE FAMILY MEMBER"/>
    <property type="match status" value="1"/>
</dbReference>
<dbReference type="InterPro" id="IPR005135">
    <property type="entry name" value="Endo/exonuclease/phosphatase"/>
</dbReference>